<accession>A0A370G1R4</accession>
<evidence type="ECO:0000313" key="5">
    <source>
        <dbReference type="Proteomes" id="UP000562982"/>
    </source>
</evidence>
<keyword evidence="1" id="KW-0732">Signal</keyword>
<evidence type="ECO:0000313" key="3">
    <source>
        <dbReference type="EMBL" id="RDI37685.1"/>
    </source>
</evidence>
<reference evidence="2 5" key="2">
    <citation type="submission" date="2020-04" db="EMBL/GenBank/DDBJ databases">
        <title>Description of novel Gluconacetobacter.</title>
        <authorList>
            <person name="Sombolestani A."/>
        </authorList>
    </citation>
    <scope>NUCLEOTIDE SEQUENCE [LARGE SCALE GENOMIC DNA]</scope>
    <source>
        <strain evidence="2 5">LMG 1382</strain>
    </source>
</reference>
<name>A0A370G1R4_GLULI</name>
<gene>
    <name evidence="3" type="ORF">C7453_10594</name>
    <name evidence="2" type="ORF">HLH32_10960</name>
</gene>
<evidence type="ECO:0000256" key="1">
    <source>
        <dbReference type="SAM" id="SignalP"/>
    </source>
</evidence>
<dbReference type="RefSeq" id="WP_141288827.1">
    <property type="nucleotide sequence ID" value="NZ_BJMI01000006.1"/>
</dbReference>
<organism evidence="3 4">
    <name type="scientific">Gluconacetobacter liquefaciens</name>
    <name type="common">Acetobacter liquefaciens</name>
    <dbReference type="NCBI Taxonomy" id="89584"/>
    <lineage>
        <taxon>Bacteria</taxon>
        <taxon>Pseudomonadati</taxon>
        <taxon>Pseudomonadota</taxon>
        <taxon>Alphaproteobacteria</taxon>
        <taxon>Acetobacterales</taxon>
        <taxon>Acetobacteraceae</taxon>
        <taxon>Gluconacetobacter</taxon>
    </lineage>
</organism>
<sequence>MAVRSSGMVGSVLLVLWSSGARAAADPALGELDRGFACPESLSSDDARFAALRRFVDAYKVARPHYSRLRRSRMVR</sequence>
<feature type="chain" id="PRO_5044585231" evidence="1">
    <location>
        <begin position="24"/>
        <end position="76"/>
    </location>
</feature>
<dbReference type="EMBL" id="QQAW01000005">
    <property type="protein sequence ID" value="RDI37685.1"/>
    <property type="molecule type" value="Genomic_DNA"/>
</dbReference>
<keyword evidence="4" id="KW-1185">Reference proteome</keyword>
<dbReference type="Proteomes" id="UP000254958">
    <property type="component" value="Unassembled WGS sequence"/>
</dbReference>
<dbReference type="AlphaFoldDB" id="A0A370G1R4"/>
<dbReference type="Proteomes" id="UP000562982">
    <property type="component" value="Unassembled WGS sequence"/>
</dbReference>
<proteinExistence type="predicted"/>
<reference evidence="3 4" key="1">
    <citation type="submission" date="2018-07" db="EMBL/GenBank/DDBJ databases">
        <title>Genomic Encyclopedia of Type Strains, Phase IV (KMG-IV): sequencing the most valuable type-strain genomes for metagenomic binning, comparative biology and taxonomic classification.</title>
        <authorList>
            <person name="Goeker M."/>
        </authorList>
    </citation>
    <scope>NUCLEOTIDE SEQUENCE [LARGE SCALE GENOMIC DNA]</scope>
    <source>
        <strain evidence="3 4">DSM 5603</strain>
    </source>
</reference>
<dbReference type="EMBL" id="JABEQI010000005">
    <property type="protein sequence ID" value="MBB2186897.1"/>
    <property type="molecule type" value="Genomic_DNA"/>
</dbReference>
<evidence type="ECO:0000313" key="4">
    <source>
        <dbReference type="Proteomes" id="UP000254958"/>
    </source>
</evidence>
<comment type="caution">
    <text evidence="3">The sequence shown here is derived from an EMBL/GenBank/DDBJ whole genome shotgun (WGS) entry which is preliminary data.</text>
</comment>
<evidence type="ECO:0000313" key="2">
    <source>
        <dbReference type="EMBL" id="MBB2186897.1"/>
    </source>
</evidence>
<feature type="signal peptide" evidence="1">
    <location>
        <begin position="1"/>
        <end position="23"/>
    </location>
</feature>
<protein>
    <submittedName>
        <fullName evidence="3">Uncharacterized protein</fullName>
    </submittedName>
</protein>